<evidence type="ECO:0000313" key="2">
    <source>
        <dbReference type="Proteomes" id="UP001589535"/>
    </source>
</evidence>
<accession>A0ABV5UB42</accession>
<sequence>MVTGSFVVSLVAGTSEVDGAGEVADDGDVSEVDGGAEVAGVDVTGAGGGACATAEVLCAGPGSNRQTEMNPAIDSATTKMVFFTTIP</sequence>
<comment type="caution">
    <text evidence="1">The sequence shown here is derived from an EMBL/GenBank/DDBJ whole genome shotgun (WGS) entry which is preliminary data.</text>
</comment>
<dbReference type="EMBL" id="JBHMBK010000028">
    <property type="protein sequence ID" value="MFB9688611.1"/>
    <property type="molecule type" value="Genomic_DNA"/>
</dbReference>
<evidence type="ECO:0000313" key="1">
    <source>
        <dbReference type="EMBL" id="MFB9688611.1"/>
    </source>
</evidence>
<dbReference type="Proteomes" id="UP001589535">
    <property type="component" value="Unassembled WGS sequence"/>
</dbReference>
<protein>
    <recommendedName>
        <fullName evidence="3">Secreted protein</fullName>
    </recommendedName>
</protein>
<proteinExistence type="predicted"/>
<name>A0ABV5UB42_9PSEU</name>
<gene>
    <name evidence="1" type="ORF">ACFFTO_30930</name>
</gene>
<organism evidence="1 2">
    <name type="scientific">Amycolatopsis plumensis</name>
    <dbReference type="NCBI Taxonomy" id="236508"/>
    <lineage>
        <taxon>Bacteria</taxon>
        <taxon>Bacillati</taxon>
        <taxon>Actinomycetota</taxon>
        <taxon>Actinomycetes</taxon>
        <taxon>Pseudonocardiales</taxon>
        <taxon>Pseudonocardiaceae</taxon>
        <taxon>Amycolatopsis</taxon>
    </lineage>
</organism>
<evidence type="ECO:0008006" key="3">
    <source>
        <dbReference type="Google" id="ProtNLM"/>
    </source>
</evidence>
<keyword evidence="2" id="KW-1185">Reference proteome</keyword>
<reference evidence="1 2" key="1">
    <citation type="submission" date="2024-09" db="EMBL/GenBank/DDBJ databases">
        <authorList>
            <person name="Sun Q."/>
            <person name="Mori K."/>
        </authorList>
    </citation>
    <scope>NUCLEOTIDE SEQUENCE [LARGE SCALE GENOMIC DNA]</scope>
    <source>
        <strain evidence="1 2">JCM 13852</strain>
    </source>
</reference>